<accession>E1YIH6</accession>
<evidence type="ECO:0000313" key="2">
    <source>
        <dbReference type="EMBL" id="CBX30023.1"/>
    </source>
</evidence>
<name>E1YIH6_9BACT</name>
<feature type="transmembrane region" description="Helical" evidence="1">
    <location>
        <begin position="6"/>
        <end position="27"/>
    </location>
</feature>
<keyword evidence="1" id="KW-0812">Transmembrane</keyword>
<keyword evidence="1" id="KW-1133">Transmembrane helix</keyword>
<proteinExistence type="predicted"/>
<protein>
    <submittedName>
        <fullName evidence="2">Uncharacterized protein</fullName>
    </submittedName>
</protein>
<gene>
    <name evidence="2" type="ORF">N47_D28320</name>
</gene>
<evidence type="ECO:0000256" key="1">
    <source>
        <dbReference type="SAM" id="Phobius"/>
    </source>
</evidence>
<organism evidence="2">
    <name type="scientific">uncultured Desulfobacterium sp</name>
    <dbReference type="NCBI Taxonomy" id="201089"/>
    <lineage>
        <taxon>Bacteria</taxon>
        <taxon>Pseudomonadati</taxon>
        <taxon>Thermodesulfobacteriota</taxon>
        <taxon>Desulfobacteria</taxon>
        <taxon>Desulfobacterales</taxon>
        <taxon>Desulfobacteriaceae</taxon>
        <taxon>Desulfobacterium</taxon>
        <taxon>environmental samples</taxon>
    </lineage>
</organism>
<keyword evidence="1" id="KW-0472">Membrane</keyword>
<reference evidence="2" key="1">
    <citation type="journal article" date="2011" name="Environ. Microbiol.">
        <title>Genomic insights into the metabolic potential of the polycyclic aromatic hydrocarbon degrading sulfate-reducing Deltaproteobacterium N47.</title>
        <authorList>
            <person name="Bergmann F."/>
            <person name="Selesi D."/>
            <person name="Weinmaier T."/>
            <person name="Tischler P."/>
            <person name="Rattei T."/>
            <person name="Meckenstock R.U."/>
        </authorList>
    </citation>
    <scope>NUCLEOTIDE SEQUENCE</scope>
</reference>
<dbReference type="EMBL" id="FR695874">
    <property type="protein sequence ID" value="CBX30023.1"/>
    <property type="molecule type" value="Genomic_DNA"/>
</dbReference>
<dbReference type="AlphaFoldDB" id="E1YIH6"/>
<sequence length="41" mass="4887">MYSIIFIFVELVIFVITISFYDQYILAISRGFYFLGIDVKK</sequence>